<name>A0A532UQS2_UNCT6</name>
<reference evidence="1 2" key="1">
    <citation type="submission" date="2017-06" db="EMBL/GenBank/DDBJ databases">
        <title>Novel microbial phyla capable of carbon fixation and sulfur reduction in deep-sea sediments.</title>
        <authorList>
            <person name="Huang J."/>
            <person name="Baker B."/>
            <person name="Wang Y."/>
        </authorList>
    </citation>
    <scope>NUCLEOTIDE SEQUENCE [LARGE SCALE GENOMIC DNA]</scope>
    <source>
        <strain evidence="1">B3_TA06</strain>
    </source>
</reference>
<dbReference type="Proteomes" id="UP000317778">
    <property type="component" value="Unassembled WGS sequence"/>
</dbReference>
<organism evidence="1 2">
    <name type="scientific">candidate division TA06 bacterium B3_TA06</name>
    <dbReference type="NCBI Taxonomy" id="2012487"/>
    <lineage>
        <taxon>Bacteria</taxon>
        <taxon>Bacteria division TA06</taxon>
    </lineage>
</organism>
<proteinExistence type="predicted"/>
<dbReference type="InterPro" id="IPR013783">
    <property type="entry name" value="Ig-like_fold"/>
</dbReference>
<dbReference type="AlphaFoldDB" id="A0A532UQS2"/>
<evidence type="ECO:0000313" key="1">
    <source>
        <dbReference type="EMBL" id="TKJ37290.1"/>
    </source>
</evidence>
<sequence length="303" mass="35331">MKKQWKMLLILGVMLIALWGCQRELPQAPTLISPEDGAFFTDEPPTFIWGSEDAADSYVLRICKGYFPDDIFLEEAVEDTIYVMPKAVFAIADTGTYIWAVASLPDDGDFYWSEIRYRFLVGAPGEEPVWYLDTTYFPLGEGYEWIYQRHTYIRSHYGDEDDYDIITIRVTESSSEGNHLYFKLEGGSFADVGSQISIVNDSISPYWGYESVRIHVIPQPAHYRQEGNYYYIDLEISYQGDTLWIVNEEFYDMDGYYGYSTQRLKGIGVIHQHKWYWTGGSYEDGHHLQLLYFIKGDTVWRFE</sequence>
<dbReference type="EMBL" id="NJBO01000034">
    <property type="protein sequence ID" value="TKJ37290.1"/>
    <property type="molecule type" value="Genomic_DNA"/>
</dbReference>
<gene>
    <name evidence="1" type="ORF">CEE36_11125</name>
</gene>
<accession>A0A532UQS2</accession>
<dbReference type="Gene3D" id="2.60.40.10">
    <property type="entry name" value="Immunoglobulins"/>
    <property type="match status" value="1"/>
</dbReference>
<comment type="caution">
    <text evidence="1">The sequence shown here is derived from an EMBL/GenBank/DDBJ whole genome shotgun (WGS) entry which is preliminary data.</text>
</comment>
<protein>
    <submittedName>
        <fullName evidence="1">Uncharacterized protein</fullName>
    </submittedName>
</protein>
<evidence type="ECO:0000313" key="2">
    <source>
        <dbReference type="Proteomes" id="UP000317778"/>
    </source>
</evidence>